<dbReference type="Gene3D" id="3.30.160.70">
    <property type="entry name" value="Methylated DNA-protein cysteine methyltransferase domain"/>
    <property type="match status" value="1"/>
</dbReference>
<dbReference type="GO" id="GO:0006307">
    <property type="term" value="P:DNA alkylation repair"/>
    <property type="evidence" value="ECO:0007669"/>
    <property type="project" value="UniProtKB-UniRule"/>
</dbReference>
<feature type="domain" description="Methylated-DNA-[protein]-cysteine S-methyltransferase DNA binding" evidence="10">
    <location>
        <begin position="92"/>
        <end position="171"/>
    </location>
</feature>
<dbReference type="HAMAP" id="MF_00772">
    <property type="entry name" value="OGT"/>
    <property type="match status" value="1"/>
</dbReference>
<dbReference type="Pfam" id="PF01035">
    <property type="entry name" value="DNA_binding_1"/>
    <property type="match status" value="1"/>
</dbReference>
<keyword evidence="7 9" id="KW-0234">DNA repair</keyword>
<dbReference type="InterPro" id="IPR036388">
    <property type="entry name" value="WH-like_DNA-bd_sf"/>
</dbReference>
<evidence type="ECO:0000256" key="7">
    <source>
        <dbReference type="ARBA" id="ARBA00023204"/>
    </source>
</evidence>
<dbReference type="InterPro" id="IPR023546">
    <property type="entry name" value="MGMT"/>
</dbReference>
<dbReference type="InterPro" id="IPR014048">
    <property type="entry name" value="MethylDNA_cys_MeTrfase_DNA-bd"/>
</dbReference>
<dbReference type="Proteomes" id="UP000215374">
    <property type="component" value="Chromosome 1"/>
</dbReference>
<dbReference type="EC" id="2.1.1.63" evidence="9"/>
<keyword evidence="5 9" id="KW-0808">Transferase</keyword>
<name>A0A240AC40_9CORY</name>
<comment type="catalytic activity">
    <reaction evidence="1 9">
        <text>a 4-O-methyl-thymidine in DNA + L-cysteinyl-[protein] = a thymidine in DNA + S-methyl-L-cysteinyl-[protein]</text>
        <dbReference type="Rhea" id="RHEA:53428"/>
        <dbReference type="Rhea" id="RHEA-COMP:10131"/>
        <dbReference type="Rhea" id="RHEA-COMP:10132"/>
        <dbReference type="Rhea" id="RHEA-COMP:13555"/>
        <dbReference type="Rhea" id="RHEA-COMP:13556"/>
        <dbReference type="ChEBI" id="CHEBI:29950"/>
        <dbReference type="ChEBI" id="CHEBI:82612"/>
        <dbReference type="ChEBI" id="CHEBI:137386"/>
        <dbReference type="ChEBI" id="CHEBI:137387"/>
        <dbReference type="EC" id="2.1.1.63"/>
    </reaction>
</comment>
<evidence type="ECO:0000259" key="11">
    <source>
        <dbReference type="Pfam" id="PF02870"/>
    </source>
</evidence>
<dbReference type="PANTHER" id="PTHR10815">
    <property type="entry name" value="METHYLATED-DNA--PROTEIN-CYSTEINE METHYLTRANSFERASE"/>
    <property type="match status" value="1"/>
</dbReference>
<dbReference type="EMBL" id="LT906467">
    <property type="protein sequence ID" value="SNV80810.1"/>
    <property type="molecule type" value="Genomic_DNA"/>
</dbReference>
<evidence type="ECO:0000256" key="6">
    <source>
        <dbReference type="ARBA" id="ARBA00022763"/>
    </source>
</evidence>
<dbReference type="SUPFAM" id="SSF53155">
    <property type="entry name" value="Methylated DNA-protein cysteine methyltransferase domain"/>
    <property type="match status" value="1"/>
</dbReference>
<keyword evidence="4 9" id="KW-0489">Methyltransferase</keyword>
<accession>A0A240AC40</accession>
<dbReference type="GO" id="GO:0005737">
    <property type="term" value="C:cytoplasm"/>
    <property type="evidence" value="ECO:0007669"/>
    <property type="project" value="UniProtKB-SubCell"/>
</dbReference>
<dbReference type="NCBIfam" id="TIGR00589">
    <property type="entry name" value="ogt"/>
    <property type="match status" value="1"/>
</dbReference>
<evidence type="ECO:0000256" key="3">
    <source>
        <dbReference type="ARBA" id="ARBA00022490"/>
    </source>
</evidence>
<dbReference type="GO" id="GO:0003908">
    <property type="term" value="F:methylated-DNA-[protein]-cysteine S-methyltransferase activity"/>
    <property type="evidence" value="ECO:0007669"/>
    <property type="project" value="UniProtKB-UniRule"/>
</dbReference>
<dbReference type="Pfam" id="PF02870">
    <property type="entry name" value="Methyltransf_1N"/>
    <property type="match status" value="1"/>
</dbReference>
<comment type="similarity">
    <text evidence="2 9">Belongs to the MGMT family.</text>
</comment>
<sequence>MPPQQACHLPTTVGRMDGLQFHDIDSPIGRLGLVISSRGVAKVLLEADDIEAQRARIGEQAEVPLAAHQLTEYFTGRRQQFTVPLDFRFATDFHRQVLEELARVPYGATTTYKALAERVGNPKAVRAVGSACARNPLPLLVPCHRVLRTDGSLGGYRSGKQAKRFLLNLEGNNV</sequence>
<dbReference type="SUPFAM" id="SSF46767">
    <property type="entry name" value="Methylated DNA-protein cysteine methyltransferase, C-terminal domain"/>
    <property type="match status" value="1"/>
</dbReference>
<comment type="subcellular location">
    <subcellularLocation>
        <location evidence="9">Cytoplasm</location>
    </subcellularLocation>
</comment>
<dbReference type="CDD" id="cd06445">
    <property type="entry name" value="ATase"/>
    <property type="match status" value="1"/>
</dbReference>
<evidence type="ECO:0000256" key="1">
    <source>
        <dbReference type="ARBA" id="ARBA00001286"/>
    </source>
</evidence>
<dbReference type="PANTHER" id="PTHR10815:SF13">
    <property type="entry name" value="METHYLATED-DNA--PROTEIN-CYSTEINE METHYLTRANSFERASE"/>
    <property type="match status" value="1"/>
</dbReference>
<dbReference type="InterPro" id="IPR001497">
    <property type="entry name" value="MethylDNA_cys_MeTrfase_AS"/>
</dbReference>
<evidence type="ECO:0000313" key="12">
    <source>
        <dbReference type="EMBL" id="SNV80810.1"/>
    </source>
</evidence>
<keyword evidence="3 9" id="KW-0963">Cytoplasm</keyword>
<proteinExistence type="inferred from homology"/>
<dbReference type="AlphaFoldDB" id="A0A240AC40"/>
<dbReference type="Gene3D" id="1.10.10.10">
    <property type="entry name" value="Winged helix-like DNA-binding domain superfamily/Winged helix DNA-binding domain"/>
    <property type="match status" value="1"/>
</dbReference>
<evidence type="ECO:0000256" key="4">
    <source>
        <dbReference type="ARBA" id="ARBA00022603"/>
    </source>
</evidence>
<comment type="miscellaneous">
    <text evidence="9">This enzyme catalyzes only one turnover and therefore is not strictly catalytic. According to one definition, an enzyme is a biocatalyst that acts repeatedly and over many reaction cycles.</text>
</comment>
<evidence type="ECO:0000313" key="13">
    <source>
        <dbReference type="Proteomes" id="UP000215374"/>
    </source>
</evidence>
<dbReference type="InterPro" id="IPR036631">
    <property type="entry name" value="MGMT_N_sf"/>
</dbReference>
<dbReference type="InterPro" id="IPR036217">
    <property type="entry name" value="MethylDNA_cys_MeTrfase_DNAb"/>
</dbReference>
<organism evidence="12 13">
    <name type="scientific">Corynebacterium imitans</name>
    <dbReference type="NCBI Taxonomy" id="156978"/>
    <lineage>
        <taxon>Bacteria</taxon>
        <taxon>Bacillati</taxon>
        <taxon>Actinomycetota</taxon>
        <taxon>Actinomycetes</taxon>
        <taxon>Mycobacteriales</taxon>
        <taxon>Corynebacteriaceae</taxon>
        <taxon>Corynebacterium</taxon>
    </lineage>
</organism>
<gene>
    <name evidence="12" type="primary">ogt</name>
    <name evidence="12" type="ORF">SAMEA4535761_02008</name>
</gene>
<dbReference type="PROSITE" id="PS00374">
    <property type="entry name" value="MGMT"/>
    <property type="match status" value="1"/>
</dbReference>
<comment type="catalytic activity">
    <reaction evidence="8 9">
        <text>a 6-O-methyl-2'-deoxyguanosine in DNA + L-cysteinyl-[protein] = S-methyl-L-cysteinyl-[protein] + a 2'-deoxyguanosine in DNA</text>
        <dbReference type="Rhea" id="RHEA:24000"/>
        <dbReference type="Rhea" id="RHEA-COMP:10131"/>
        <dbReference type="Rhea" id="RHEA-COMP:10132"/>
        <dbReference type="Rhea" id="RHEA-COMP:11367"/>
        <dbReference type="Rhea" id="RHEA-COMP:11368"/>
        <dbReference type="ChEBI" id="CHEBI:29950"/>
        <dbReference type="ChEBI" id="CHEBI:82612"/>
        <dbReference type="ChEBI" id="CHEBI:85445"/>
        <dbReference type="ChEBI" id="CHEBI:85448"/>
        <dbReference type="EC" id="2.1.1.63"/>
    </reaction>
</comment>
<evidence type="ECO:0000256" key="9">
    <source>
        <dbReference type="HAMAP-Rule" id="MF_00772"/>
    </source>
</evidence>
<dbReference type="GO" id="GO:0032259">
    <property type="term" value="P:methylation"/>
    <property type="evidence" value="ECO:0007669"/>
    <property type="project" value="UniProtKB-KW"/>
</dbReference>
<reference evidence="12 13" key="1">
    <citation type="submission" date="2017-06" db="EMBL/GenBank/DDBJ databases">
        <authorList>
            <consortium name="Pathogen Informatics"/>
        </authorList>
    </citation>
    <scope>NUCLEOTIDE SEQUENCE [LARGE SCALE GENOMIC DNA]</scope>
    <source>
        <strain evidence="12 13">NCTC13015</strain>
    </source>
</reference>
<protein>
    <recommendedName>
        <fullName evidence="9">Methylated-DNA--protein-cysteine methyltransferase</fullName>
        <ecNumber evidence="9">2.1.1.63</ecNumber>
    </recommendedName>
    <alternativeName>
        <fullName evidence="9">6-O-methylguanine-DNA methyltransferase</fullName>
        <shortName evidence="9">MGMT</shortName>
    </alternativeName>
    <alternativeName>
        <fullName evidence="9">O-6-methylguanine-DNA-alkyltransferase</fullName>
    </alternativeName>
</protein>
<comment type="function">
    <text evidence="9">Involved in the cellular defense against the biological effects of O6-methylguanine (O6-MeG) and O4-methylthymine (O4-MeT) in DNA. Repairs the methylated nucleobase in DNA by stoichiometrically transferring the methyl group to a cysteine residue in the enzyme. This is a suicide reaction: the enzyme is irreversibly inactivated.</text>
</comment>
<keyword evidence="6 9" id="KW-0227">DNA damage</keyword>
<feature type="domain" description="Methylguanine DNA methyltransferase ribonuclease-like" evidence="11">
    <location>
        <begin position="24"/>
        <end position="87"/>
    </location>
</feature>
<evidence type="ECO:0000256" key="8">
    <source>
        <dbReference type="ARBA" id="ARBA00049348"/>
    </source>
</evidence>
<feature type="active site" description="Nucleophile; methyl group acceptor" evidence="9">
    <location>
        <position position="143"/>
    </location>
</feature>
<dbReference type="FunFam" id="1.10.10.10:FF:000214">
    <property type="entry name" value="Methylated-DNA--protein-cysteine methyltransferase"/>
    <property type="match status" value="1"/>
</dbReference>
<evidence type="ECO:0000259" key="10">
    <source>
        <dbReference type="Pfam" id="PF01035"/>
    </source>
</evidence>
<evidence type="ECO:0000256" key="5">
    <source>
        <dbReference type="ARBA" id="ARBA00022679"/>
    </source>
</evidence>
<dbReference type="InterPro" id="IPR008332">
    <property type="entry name" value="MethylG_MeTrfase_N"/>
</dbReference>
<evidence type="ECO:0000256" key="2">
    <source>
        <dbReference type="ARBA" id="ARBA00008711"/>
    </source>
</evidence>